<accession>A0A9R1CUA9</accession>
<sequence length="156" mass="18212">MNELAGYIFMFDISTEAHGAGYLSDRWLTTEGIADFSGQRQISLIARTLMLGTYLPAIYFGFYAMKNNAKVGICFWFSYLAIIIDNIRGDFEIYDRIEQWFLYITPVLYAIVYENIKSRNIKIAYGILLFLQFFFYSFIKNIGSMPYFGCAFVWDK</sequence>
<dbReference type="AlphaFoldDB" id="A0A9R1CUA9"/>
<feature type="transmembrane region" description="Helical" evidence="1">
    <location>
        <begin position="100"/>
        <end position="116"/>
    </location>
</feature>
<feature type="transmembrane region" description="Helical" evidence="1">
    <location>
        <begin position="123"/>
        <end position="139"/>
    </location>
</feature>
<organism evidence="2 3">
    <name type="scientific">Prevotella lacticifex</name>
    <dbReference type="NCBI Taxonomy" id="2854755"/>
    <lineage>
        <taxon>Bacteria</taxon>
        <taxon>Pseudomonadati</taxon>
        <taxon>Bacteroidota</taxon>
        <taxon>Bacteroidia</taxon>
        <taxon>Bacteroidales</taxon>
        <taxon>Prevotellaceae</taxon>
        <taxon>Prevotella</taxon>
    </lineage>
</organism>
<dbReference type="EMBL" id="BPUB01000001">
    <property type="protein sequence ID" value="GJG57531.1"/>
    <property type="molecule type" value="Genomic_DNA"/>
</dbReference>
<proteinExistence type="predicted"/>
<evidence type="ECO:0000313" key="3">
    <source>
        <dbReference type="Proteomes" id="UP000825483"/>
    </source>
</evidence>
<comment type="caution">
    <text evidence="2">The sequence shown here is derived from an EMBL/GenBank/DDBJ whole genome shotgun (WGS) entry which is preliminary data.</text>
</comment>
<keyword evidence="1" id="KW-1133">Transmembrane helix</keyword>
<feature type="transmembrane region" description="Helical" evidence="1">
    <location>
        <begin position="44"/>
        <end position="64"/>
    </location>
</feature>
<reference evidence="2" key="1">
    <citation type="journal article" date="2022" name="Int. J. Syst. Evol. Microbiol.">
        <title>Prevotella lacticifex sp. nov., isolated from the rumen of cows.</title>
        <authorList>
            <person name="Shinkai T."/>
            <person name="Ikeyama N."/>
            <person name="Kumagai M."/>
            <person name="Ohmori H."/>
            <person name="Sakamoto M."/>
            <person name="Ohkuma M."/>
            <person name="Mitsumori M."/>
        </authorList>
    </citation>
    <scope>NUCLEOTIDE SEQUENCE</scope>
    <source>
        <strain evidence="2">R5076</strain>
    </source>
</reference>
<dbReference type="Proteomes" id="UP000825483">
    <property type="component" value="Unassembled WGS sequence"/>
</dbReference>
<keyword evidence="3" id="KW-1185">Reference proteome</keyword>
<keyword evidence="1" id="KW-0812">Transmembrane</keyword>
<protein>
    <recommendedName>
        <fullName evidence="4">EpsG family protein</fullName>
    </recommendedName>
</protein>
<evidence type="ECO:0008006" key="4">
    <source>
        <dbReference type="Google" id="ProtNLM"/>
    </source>
</evidence>
<evidence type="ECO:0000256" key="1">
    <source>
        <dbReference type="SAM" id="Phobius"/>
    </source>
</evidence>
<gene>
    <name evidence="2" type="ORF">PRLR5076_03820</name>
</gene>
<feature type="transmembrane region" description="Helical" evidence="1">
    <location>
        <begin position="71"/>
        <end position="88"/>
    </location>
</feature>
<keyword evidence="1" id="KW-0472">Membrane</keyword>
<evidence type="ECO:0000313" key="2">
    <source>
        <dbReference type="EMBL" id="GJG57531.1"/>
    </source>
</evidence>
<name>A0A9R1CUA9_9BACT</name>